<feature type="region of interest" description="Disordered" evidence="1">
    <location>
        <begin position="1"/>
        <end position="20"/>
    </location>
</feature>
<organism evidence="2 3">
    <name type="scientific">Entomomonas moraniae</name>
    <dbReference type="NCBI Taxonomy" id="2213226"/>
    <lineage>
        <taxon>Bacteria</taxon>
        <taxon>Pseudomonadati</taxon>
        <taxon>Pseudomonadota</taxon>
        <taxon>Gammaproteobacteria</taxon>
        <taxon>Pseudomonadales</taxon>
        <taxon>Pseudomonadaceae</taxon>
        <taxon>Entomomonas</taxon>
    </lineage>
</organism>
<evidence type="ECO:0000313" key="3">
    <source>
        <dbReference type="Proteomes" id="UP000273143"/>
    </source>
</evidence>
<feature type="compositionally biased region" description="Low complexity" evidence="1">
    <location>
        <begin position="8"/>
        <end position="17"/>
    </location>
</feature>
<accession>A0A3Q9JL85</accession>
<dbReference type="InterPro" id="IPR009057">
    <property type="entry name" value="Homeodomain-like_sf"/>
</dbReference>
<dbReference type="SUPFAM" id="SSF48498">
    <property type="entry name" value="Tetracyclin repressor-like, C-terminal domain"/>
    <property type="match status" value="1"/>
</dbReference>
<gene>
    <name evidence="2" type="ORF">DM558_05615</name>
</gene>
<dbReference type="Proteomes" id="UP000273143">
    <property type="component" value="Chromosome"/>
</dbReference>
<evidence type="ECO:0000256" key="1">
    <source>
        <dbReference type="SAM" id="MobiDB-lite"/>
    </source>
</evidence>
<dbReference type="InterPro" id="IPR036271">
    <property type="entry name" value="Tet_transcr_reg_TetR-rel_C_sf"/>
</dbReference>
<dbReference type="EMBL" id="CP029822">
    <property type="protein sequence ID" value="AZS50282.1"/>
    <property type="molecule type" value="Genomic_DNA"/>
</dbReference>
<evidence type="ECO:0000313" key="2">
    <source>
        <dbReference type="EMBL" id="AZS50282.1"/>
    </source>
</evidence>
<keyword evidence="3" id="KW-1185">Reference proteome</keyword>
<dbReference type="AlphaFoldDB" id="A0A3Q9JL85"/>
<dbReference type="RefSeq" id="WP_127162520.1">
    <property type="nucleotide sequence ID" value="NZ_CP029822.1"/>
</dbReference>
<sequence>MAKYESKGQQLPQQPRGRPTRINREKIIEAAMKLPPQQLSMASVAAALGVKSPTLYYHIQSIDELHSLMVEKITWDLRVPVADTWQHWCKGFAYEFRRWLITEPIRLQLVEMIGPVAGAATDFITQCLESLNKLGYPRVLVVQSFFLLAQAVQDFVSREYEYYRQPANYQKIVEQMQQLITPIKANNKIHNLLVSEMQQLDFEKFFEFQIEITIAGLANYIQNHKEN</sequence>
<dbReference type="SUPFAM" id="SSF46689">
    <property type="entry name" value="Homeodomain-like"/>
    <property type="match status" value="1"/>
</dbReference>
<dbReference type="KEGG" id="emo:DM558_05615"/>
<dbReference type="Gene3D" id="1.10.357.10">
    <property type="entry name" value="Tetracycline Repressor, domain 2"/>
    <property type="match status" value="1"/>
</dbReference>
<reference evidence="3" key="1">
    <citation type="submission" date="2018-06" db="EMBL/GenBank/DDBJ databases">
        <title>Complete genome of Pseudomonas insecticola strain QZS01.</title>
        <authorList>
            <person name="Wang J."/>
            <person name="Su Q."/>
        </authorList>
    </citation>
    <scope>NUCLEOTIDE SEQUENCE [LARGE SCALE GENOMIC DNA]</scope>
    <source>
        <strain evidence="3">QZS01</strain>
    </source>
</reference>
<name>A0A3Q9JL85_9GAMM</name>
<proteinExistence type="predicted"/>
<protein>
    <submittedName>
        <fullName evidence="2">TetR/AcrR family transcriptional regulator</fullName>
    </submittedName>
</protein>